<dbReference type="InterPro" id="IPR005720">
    <property type="entry name" value="Dihydroorotate_DH_cat"/>
</dbReference>
<dbReference type="PANTHER" id="PTHR48109:SF4">
    <property type="entry name" value="DIHYDROOROTATE DEHYDROGENASE (QUINONE), MITOCHONDRIAL"/>
    <property type="match status" value="1"/>
</dbReference>
<comment type="catalytic activity">
    <reaction evidence="15 16">
        <text>(S)-dihydroorotate + a quinone = orotate + a quinol</text>
        <dbReference type="Rhea" id="RHEA:30187"/>
        <dbReference type="ChEBI" id="CHEBI:24646"/>
        <dbReference type="ChEBI" id="CHEBI:30839"/>
        <dbReference type="ChEBI" id="CHEBI:30864"/>
        <dbReference type="ChEBI" id="CHEBI:132124"/>
        <dbReference type="EC" id="1.3.5.2"/>
    </reaction>
</comment>
<comment type="similarity">
    <text evidence="3 16">Belongs to the dihydroorotate dehydrogenase family. Type 2 subfamily.</text>
</comment>
<feature type="domain" description="Dihydroorotate dehydrogenase catalytic" evidence="17">
    <location>
        <begin position="79"/>
        <end position="379"/>
    </location>
</feature>
<keyword evidence="8 16" id="KW-0812">Transmembrane</keyword>
<keyword evidence="9 16" id="KW-0999">Mitochondrion inner membrane</keyword>
<comment type="subcellular location">
    <subcellularLocation>
        <location evidence="1 16">Mitochondrion inner membrane</location>
        <topology evidence="1 16">Single-pass membrane protein</topology>
    </subcellularLocation>
</comment>
<dbReference type="InterPro" id="IPR001295">
    <property type="entry name" value="Dihydroorotate_DH_CS"/>
</dbReference>
<dbReference type="InterPro" id="IPR050074">
    <property type="entry name" value="DHO_dehydrogenase"/>
</dbReference>
<dbReference type="PROSITE" id="PS00911">
    <property type="entry name" value="DHODEHASE_1"/>
    <property type="match status" value="1"/>
</dbReference>
<evidence type="ECO:0000256" key="10">
    <source>
        <dbReference type="ARBA" id="ARBA00022946"/>
    </source>
</evidence>
<evidence type="ECO:0000256" key="14">
    <source>
        <dbReference type="ARBA" id="ARBA00023136"/>
    </source>
</evidence>
<evidence type="ECO:0000256" key="15">
    <source>
        <dbReference type="ARBA" id="ARBA00048639"/>
    </source>
</evidence>
<dbReference type="NCBIfam" id="TIGR01036">
    <property type="entry name" value="pyrD_sub2"/>
    <property type="match status" value="1"/>
</dbReference>
<dbReference type="PANTHER" id="PTHR48109">
    <property type="entry name" value="DIHYDROOROTATE DEHYDROGENASE (QUINONE), MITOCHONDRIAL-RELATED"/>
    <property type="match status" value="1"/>
</dbReference>
<accession>D3PFZ5</accession>
<keyword evidence="13 16" id="KW-0496">Mitochondrion</keyword>
<reference evidence="18" key="1">
    <citation type="submission" date="2010-03" db="EMBL/GenBank/DDBJ databases">
        <title>Lepeophtheirus salmonis ESTs and full-length cDNAs.</title>
        <authorList>
            <person name="Yasuike M."/>
            <person name="von Schalburg K."/>
            <person name="Cooper G."/>
            <person name="Leong J."/>
            <person name="Jones S.R.M."/>
            <person name="Koop B.F."/>
        </authorList>
    </citation>
    <scope>NUCLEOTIDE SEQUENCE</scope>
    <source>
        <tissue evidence="18">Whole</tissue>
    </source>
</reference>
<gene>
    <name evidence="18" type="primary">PYRD</name>
</gene>
<protein>
    <recommendedName>
        <fullName evidence="5 16">Dihydroorotate dehydrogenase (quinone), mitochondrial</fullName>
        <shortName evidence="16">DHOdehase</shortName>
        <ecNumber evidence="4 16">1.3.5.2</ecNumber>
    </recommendedName>
</protein>
<dbReference type="InterPro" id="IPR005719">
    <property type="entry name" value="Dihydroorotate_DH_2"/>
</dbReference>
<dbReference type="SUPFAM" id="SSF51395">
    <property type="entry name" value="FMN-linked oxidoreductases"/>
    <property type="match status" value="1"/>
</dbReference>
<evidence type="ECO:0000256" key="16">
    <source>
        <dbReference type="RuleBase" id="RU361255"/>
    </source>
</evidence>
<evidence type="ECO:0000256" key="9">
    <source>
        <dbReference type="ARBA" id="ARBA00022792"/>
    </source>
</evidence>
<evidence type="ECO:0000313" key="18">
    <source>
        <dbReference type="EMBL" id="ADD24191.1"/>
    </source>
</evidence>
<keyword evidence="11 16" id="KW-1133">Transmembrane helix</keyword>
<evidence type="ECO:0000256" key="8">
    <source>
        <dbReference type="ARBA" id="ARBA00022692"/>
    </source>
</evidence>
<dbReference type="InterPro" id="IPR013785">
    <property type="entry name" value="Aldolase_TIM"/>
</dbReference>
<evidence type="ECO:0000256" key="12">
    <source>
        <dbReference type="ARBA" id="ARBA00023002"/>
    </source>
</evidence>
<keyword evidence="14 16" id="KW-0472">Membrane</keyword>
<dbReference type="Gene3D" id="3.20.20.70">
    <property type="entry name" value="Aldolase class I"/>
    <property type="match status" value="1"/>
</dbReference>
<dbReference type="EMBL" id="BT120551">
    <property type="protein sequence ID" value="ADD24191.1"/>
    <property type="molecule type" value="mRNA"/>
</dbReference>
<dbReference type="GO" id="GO:0005743">
    <property type="term" value="C:mitochondrial inner membrane"/>
    <property type="evidence" value="ECO:0007669"/>
    <property type="project" value="UniProtKB-SubCell"/>
</dbReference>
<dbReference type="GO" id="GO:0044205">
    <property type="term" value="P:'de novo' UMP biosynthetic process"/>
    <property type="evidence" value="ECO:0007669"/>
    <property type="project" value="UniProtKB-UniPathway"/>
</dbReference>
<dbReference type="UniPathway" id="UPA00070">
    <property type="reaction ID" value="UER00946"/>
</dbReference>
<dbReference type="GO" id="GO:0106430">
    <property type="term" value="F:dihydroorotate dehydrogenase (quinone) activity"/>
    <property type="evidence" value="ECO:0007669"/>
    <property type="project" value="UniProtKB-EC"/>
</dbReference>
<proteinExistence type="evidence at transcript level"/>
<dbReference type="NCBIfam" id="NF003645">
    <property type="entry name" value="PRK05286.1-2"/>
    <property type="match status" value="1"/>
</dbReference>
<dbReference type="NCBIfam" id="NF003652">
    <property type="entry name" value="PRK05286.2-5"/>
    <property type="match status" value="1"/>
</dbReference>
<dbReference type="FunFam" id="3.20.20.70:FF:000066">
    <property type="entry name" value="Dihydroorotate dehydrogenase (quinone), mitochondrial"/>
    <property type="match status" value="1"/>
</dbReference>
<dbReference type="Pfam" id="PF01180">
    <property type="entry name" value="DHO_dh"/>
    <property type="match status" value="1"/>
</dbReference>
<evidence type="ECO:0000259" key="17">
    <source>
        <dbReference type="Pfam" id="PF01180"/>
    </source>
</evidence>
<dbReference type="PROSITE" id="PS00912">
    <property type="entry name" value="DHODEHASE_2"/>
    <property type="match status" value="1"/>
</dbReference>
<evidence type="ECO:0000256" key="13">
    <source>
        <dbReference type="ARBA" id="ARBA00023128"/>
    </source>
</evidence>
<evidence type="ECO:0000256" key="1">
    <source>
        <dbReference type="ARBA" id="ARBA00004434"/>
    </source>
</evidence>
<evidence type="ECO:0000256" key="5">
    <source>
        <dbReference type="ARBA" id="ARBA00017599"/>
    </source>
</evidence>
<keyword evidence="6 16" id="KW-0285">Flavoprotein</keyword>
<dbReference type="EC" id="1.3.5.2" evidence="4 16"/>
<evidence type="ECO:0000256" key="4">
    <source>
        <dbReference type="ARBA" id="ARBA00012791"/>
    </source>
</evidence>
<evidence type="ECO:0000256" key="3">
    <source>
        <dbReference type="ARBA" id="ARBA00005359"/>
    </source>
</evidence>
<comment type="cofactor">
    <cofactor evidence="16">
        <name>FMN</name>
        <dbReference type="ChEBI" id="CHEBI:58210"/>
    </cofactor>
    <text evidence="16">Binds 1 FMN per subunit.</text>
</comment>
<evidence type="ECO:0000256" key="2">
    <source>
        <dbReference type="ARBA" id="ARBA00005161"/>
    </source>
</evidence>
<keyword evidence="12 16" id="KW-0560">Oxidoreductase</keyword>
<dbReference type="GO" id="GO:0006207">
    <property type="term" value="P:'de novo' pyrimidine nucleobase biosynthetic process"/>
    <property type="evidence" value="ECO:0007669"/>
    <property type="project" value="InterPro"/>
</dbReference>
<comment type="pathway">
    <text evidence="2 16">Pyrimidine metabolism; UMP biosynthesis via de novo pathway; orotate from (S)-dihydroorotate (quinone route): step 1/1.</text>
</comment>
<feature type="transmembrane region" description="Helical" evidence="16">
    <location>
        <begin position="12"/>
        <end position="29"/>
    </location>
</feature>
<organism evidence="18">
    <name type="scientific">Lepeophtheirus salmonis</name>
    <name type="common">Salmon louse</name>
    <name type="synonym">Caligus salmonis</name>
    <dbReference type="NCBI Taxonomy" id="72036"/>
    <lineage>
        <taxon>Eukaryota</taxon>
        <taxon>Metazoa</taxon>
        <taxon>Ecdysozoa</taxon>
        <taxon>Arthropoda</taxon>
        <taxon>Crustacea</taxon>
        <taxon>Multicrustacea</taxon>
        <taxon>Hexanauplia</taxon>
        <taxon>Copepoda</taxon>
        <taxon>Siphonostomatoida</taxon>
        <taxon>Caligidae</taxon>
        <taxon>Lepeophtheirus</taxon>
    </lineage>
</organism>
<dbReference type="OrthoDB" id="14784at2759"/>
<dbReference type="AlphaFoldDB" id="D3PFZ5"/>
<sequence length="398" mass="43424">MKKTGIVKMKSYLGMGCLGGIAFSVIAYSRNDEKLFSEIIMPTTHRMFSGETAHNLGVWAIKKRIFFKNKFPEEDTALLQSTLFGLHFKNPVGIAAGFDKNAEALEGYSDLGFGSVEVGSVTPKPQPGNPKPRVFRLTEDKAIINRYGFNNDGHDAMWERIKKFRVDTSNNHENNKFVLGTNLGKNKTSEDAVADYVEGVKKFASLSDYLVINVSSPDTPDLRALQGKSSLEALISAILKARNEIQSKTPILLKIAPDLTPEDMNDIAEVILSEKCRVDGLIISNTTISRPSSLKSSNKSETGGLSGAPLMKLSTNVIRKMCILTKGQIPIIGVGGISTGQDAFEKIEAGASLVQIYSAIVYQGPPIVKKINRELADILREKNIKSISEVIGKKASID</sequence>
<dbReference type="CDD" id="cd04738">
    <property type="entry name" value="DHOD_2_like"/>
    <property type="match status" value="1"/>
</dbReference>
<evidence type="ECO:0000256" key="6">
    <source>
        <dbReference type="ARBA" id="ARBA00022630"/>
    </source>
</evidence>
<name>D3PFZ5_LEPSM</name>
<evidence type="ECO:0000256" key="7">
    <source>
        <dbReference type="ARBA" id="ARBA00022643"/>
    </source>
</evidence>
<evidence type="ECO:0000256" key="11">
    <source>
        <dbReference type="ARBA" id="ARBA00022989"/>
    </source>
</evidence>
<keyword evidence="10" id="KW-0809">Transit peptide</keyword>
<keyword evidence="7 16" id="KW-0288">FMN</keyword>